<feature type="domain" description="4Fe-4S Mo/W bis-MGD-type" evidence="5">
    <location>
        <begin position="1"/>
        <end position="57"/>
    </location>
</feature>
<dbReference type="SMART" id="SM00926">
    <property type="entry name" value="Molybdop_Fe4S4"/>
    <property type="match status" value="1"/>
</dbReference>
<dbReference type="EMBL" id="CP001710">
    <property type="protein sequence ID" value="ADL57763.1"/>
    <property type="molecule type" value="Genomic_DNA"/>
</dbReference>
<dbReference type="STRING" id="79929.MTBMA_c01540"/>
<keyword evidence="7" id="KW-1185">Reference proteome</keyword>
<dbReference type="GO" id="GO:0043546">
    <property type="term" value="F:molybdopterin cofactor binding"/>
    <property type="evidence" value="ECO:0007669"/>
    <property type="project" value="InterPro"/>
</dbReference>
<dbReference type="InterPro" id="IPR006963">
    <property type="entry name" value="Mopterin_OxRdtase_4Fe-4S_dom"/>
</dbReference>
<evidence type="ECO:0000256" key="2">
    <source>
        <dbReference type="ARBA" id="ARBA00022723"/>
    </source>
</evidence>
<dbReference type="Gene3D" id="2.40.40.20">
    <property type="match status" value="1"/>
</dbReference>
<proteinExistence type="inferred from homology"/>
<reference evidence="6 7" key="2">
    <citation type="journal article" date="2010" name="J. Bacteriol.">
        <title>Complete genome sequence of Methanothermobacter marburgensis, a methanoarchaeon model organism.</title>
        <authorList>
            <person name="Liesegang H."/>
            <person name="Kaster A.K."/>
            <person name="Wiezer A."/>
            <person name="Goenrich M."/>
            <person name="Wollherr A."/>
            <person name="Seedorf H."/>
            <person name="Gottschalk G."/>
            <person name="Thauer R.K."/>
        </authorList>
    </citation>
    <scope>NUCLEOTIDE SEQUENCE [LARGE SCALE GENOMIC DNA]</scope>
    <source>
        <strain evidence="7">ATCC BAA-927 / DSM 2133 / JCM 14651 / NBRC 100331 / OCM 82 / Marburg</strain>
    </source>
</reference>
<dbReference type="PROSITE" id="PS51669">
    <property type="entry name" value="4FE4S_MOW_BIS_MGD"/>
    <property type="match status" value="1"/>
</dbReference>
<dbReference type="InterPro" id="IPR050612">
    <property type="entry name" value="Prok_Mopterin_Oxidored"/>
</dbReference>
<dbReference type="KEGG" id="mmg:MTBMA_c01540"/>
<keyword evidence="2" id="KW-0479">Metal-binding</keyword>
<dbReference type="SUPFAM" id="SSF53706">
    <property type="entry name" value="Formate dehydrogenase/DMSO reductase, domains 1-3"/>
    <property type="match status" value="1"/>
</dbReference>
<dbReference type="CDD" id="cd02766">
    <property type="entry name" value="MopB_3"/>
    <property type="match status" value="1"/>
</dbReference>
<dbReference type="SUPFAM" id="SSF50692">
    <property type="entry name" value="ADC-like"/>
    <property type="match status" value="1"/>
</dbReference>
<dbReference type="GO" id="GO:0051536">
    <property type="term" value="F:iron-sulfur cluster binding"/>
    <property type="evidence" value="ECO:0007669"/>
    <property type="project" value="UniProtKB-KW"/>
</dbReference>
<dbReference type="Gene3D" id="3.40.228.10">
    <property type="entry name" value="Dimethylsulfoxide Reductase, domain 2"/>
    <property type="match status" value="1"/>
</dbReference>
<dbReference type="GO" id="GO:0016491">
    <property type="term" value="F:oxidoreductase activity"/>
    <property type="evidence" value="ECO:0007669"/>
    <property type="project" value="InterPro"/>
</dbReference>
<dbReference type="PaxDb" id="79929-MTBMA_c01540"/>
<dbReference type="InterPro" id="IPR006656">
    <property type="entry name" value="Mopterin_OxRdtase"/>
</dbReference>
<dbReference type="HOGENOM" id="CLU_000422_13_3_2"/>
<dbReference type="Gene3D" id="3.30.2070.10">
    <property type="entry name" value="Formate dehydrogenase/DMSO reductase"/>
    <property type="match status" value="1"/>
</dbReference>
<evidence type="ECO:0000256" key="3">
    <source>
        <dbReference type="ARBA" id="ARBA00023004"/>
    </source>
</evidence>
<dbReference type="GO" id="GO:0046872">
    <property type="term" value="F:metal ion binding"/>
    <property type="evidence" value="ECO:0007669"/>
    <property type="project" value="UniProtKB-KW"/>
</dbReference>
<reference key="1">
    <citation type="submission" date="2009-08" db="EMBL/GenBank/DDBJ databases">
        <title>The genome sequence of Methanothermobacter marburgensis.</title>
        <authorList>
            <person name="Kaster A."/>
            <person name="Seedorf H."/>
            <person name="Goenrich M."/>
            <person name="Wiezer A."/>
            <person name="Liesegang H."/>
            <person name="Thauer R."/>
            <person name="Gottschalk G."/>
        </authorList>
    </citation>
    <scope>NUCLEOTIDE SEQUENCE</scope>
    <source>
        <strain>Marburg</strain>
    </source>
</reference>
<name>D9PU65_METTM</name>
<dbReference type="Pfam" id="PF00384">
    <property type="entry name" value="Molybdopterin"/>
    <property type="match status" value="1"/>
</dbReference>
<evidence type="ECO:0000256" key="4">
    <source>
        <dbReference type="ARBA" id="ARBA00023014"/>
    </source>
</evidence>
<dbReference type="GeneID" id="9703859"/>
<dbReference type="Gene3D" id="2.20.25.90">
    <property type="entry name" value="ADC-like domains"/>
    <property type="match status" value="1"/>
</dbReference>
<organism evidence="6 7">
    <name type="scientific">Methanothermobacter marburgensis (strain ATCC BAA-927 / DSM 2133 / JCM 14651 / NBRC 100331 / OCM 82 / Marburg)</name>
    <name type="common">Methanobacterium thermoautotrophicum</name>
    <dbReference type="NCBI Taxonomy" id="79929"/>
    <lineage>
        <taxon>Archaea</taxon>
        <taxon>Methanobacteriati</taxon>
        <taxon>Methanobacteriota</taxon>
        <taxon>Methanomada group</taxon>
        <taxon>Methanobacteria</taxon>
        <taxon>Methanobacteriales</taxon>
        <taxon>Methanobacteriaceae</taxon>
        <taxon>Methanothermobacter</taxon>
    </lineage>
</organism>
<dbReference type="Proteomes" id="UP000000345">
    <property type="component" value="Chromosome"/>
</dbReference>
<dbReference type="Pfam" id="PF04879">
    <property type="entry name" value="Molybdop_Fe4S4"/>
    <property type="match status" value="1"/>
</dbReference>
<dbReference type="Gene3D" id="3.40.50.740">
    <property type="match status" value="1"/>
</dbReference>
<protein>
    <submittedName>
        <fullName evidence="6">Predicted nitrate reductase</fullName>
    </submittedName>
</protein>
<dbReference type="CDD" id="cd02775">
    <property type="entry name" value="MopB_CT"/>
    <property type="match status" value="1"/>
</dbReference>
<dbReference type="InterPro" id="IPR006657">
    <property type="entry name" value="MoPterin_dinucl-bd_dom"/>
</dbReference>
<accession>D9PU65</accession>
<keyword evidence="4" id="KW-0411">Iron-sulfur</keyword>
<keyword evidence="3" id="KW-0408">Iron</keyword>
<dbReference type="OrthoDB" id="23466at2157"/>
<dbReference type="PANTHER" id="PTHR43742">
    <property type="entry name" value="TRIMETHYLAMINE-N-OXIDE REDUCTASE"/>
    <property type="match status" value="1"/>
</dbReference>
<evidence type="ECO:0000256" key="1">
    <source>
        <dbReference type="ARBA" id="ARBA00010312"/>
    </source>
</evidence>
<comment type="similarity">
    <text evidence="1">Belongs to the prokaryotic molybdopterin-containing oxidoreductase family.</text>
</comment>
<dbReference type="GeneID" id="77398935"/>
<evidence type="ECO:0000313" key="7">
    <source>
        <dbReference type="Proteomes" id="UP000000345"/>
    </source>
</evidence>
<evidence type="ECO:0000259" key="5">
    <source>
        <dbReference type="PROSITE" id="PS51669"/>
    </source>
</evidence>
<dbReference type="Pfam" id="PF01568">
    <property type="entry name" value="Molydop_binding"/>
    <property type="match status" value="1"/>
</dbReference>
<dbReference type="InterPro" id="IPR009010">
    <property type="entry name" value="Asp_de-COase-like_dom_sf"/>
</dbReference>
<sequence>MRVFTTCTRDCPGACGLTVRVEGGVVRSIGGNRGHPHSRGFLCRKTASYHRTRLYSDKRILKPLMRDGNQWRTVSWDEALQTVADVMNRCVDEYGAESIIYYQGFGARTALRLLNRRFFNSLGATTLEGTLCGGTAIEAHKMDFGKRVSHEPRDHLNSRNIFIWGRNPAVTDLNLWRIIRRAQRNGKTIVTVDPLRTETAARADIHCQIKPGTDMYLAIALSKIIVEEGIHDQKFMDNHSENSDVYLNVLDAFSLSELSGITGIPEKMVYELAFTYSDGPSSIIIGWGLQRYFNSHITCRFIDALAAISGNIGIRGGGVSSGFDEYGGFDESVCLEDRRKISMPLFGRDLENLDSPEAKCVFITAGNPVNLGPNSMKTLSALRKMDLVVMVDHFLNDTSYAADIFLPATTFLEETDLVGSYGHPYISPVNAAVKPSGECRSEFWILKRLSEFMGLDNLEGSLMEWLEIIAAPLLDYHGIEIQDLLKRPYRVPGIPEVPFEDFKFYTESRRFILPSEIPSEVGISDEKSLRLLTVMNSEWIGSREPYDEEKLLEVFIHPETLLKTGLEDGETVTLESGAGRTCATVRSSDKVYPGCALSFRGTWLSRGGCINTVIEDGKTERGHGTPYHETRIKIKKRH</sequence>
<gene>
    <name evidence="6" type="ordered locus">MTBMA_c01540</name>
</gene>
<dbReference type="PANTHER" id="PTHR43742:SF6">
    <property type="entry name" value="OXIDOREDUCTASE YYAE-RELATED"/>
    <property type="match status" value="1"/>
</dbReference>
<evidence type="ECO:0000313" key="6">
    <source>
        <dbReference type="EMBL" id="ADL57763.1"/>
    </source>
</evidence>
<dbReference type="AlphaFoldDB" id="D9PU65"/>
<dbReference type="RefSeq" id="WP_013294991.1">
    <property type="nucleotide sequence ID" value="NC_014408.1"/>
</dbReference>